<feature type="region of interest" description="Disordered" evidence="1">
    <location>
        <begin position="128"/>
        <end position="157"/>
    </location>
</feature>
<evidence type="ECO:0000313" key="2">
    <source>
        <dbReference type="EMBL" id="KLU88801.1"/>
    </source>
</evidence>
<accession>A0A0C4E5L2</accession>
<dbReference type="eggNOG" id="ENOG502R1EJ">
    <property type="taxonomic scope" value="Eukaryota"/>
</dbReference>
<reference evidence="2" key="1">
    <citation type="submission" date="2010-05" db="EMBL/GenBank/DDBJ databases">
        <title>The Genome Sequence of Magnaporthe poae strain ATCC 64411.</title>
        <authorList>
            <consortium name="The Broad Institute Genome Sequencing Platform"/>
            <consortium name="Broad Institute Genome Sequencing Center for Infectious Disease"/>
            <person name="Ma L.-J."/>
            <person name="Dead R."/>
            <person name="Young S."/>
            <person name="Zeng Q."/>
            <person name="Koehrsen M."/>
            <person name="Alvarado L."/>
            <person name="Berlin A."/>
            <person name="Chapman S.B."/>
            <person name="Chen Z."/>
            <person name="Freedman E."/>
            <person name="Gellesch M."/>
            <person name="Goldberg J."/>
            <person name="Griggs A."/>
            <person name="Gujja S."/>
            <person name="Heilman E.R."/>
            <person name="Heiman D."/>
            <person name="Hepburn T."/>
            <person name="Howarth C."/>
            <person name="Jen D."/>
            <person name="Larson L."/>
            <person name="Mehta T."/>
            <person name="Neiman D."/>
            <person name="Pearson M."/>
            <person name="Roberts A."/>
            <person name="Saif S."/>
            <person name="Shea T."/>
            <person name="Shenoy N."/>
            <person name="Sisk P."/>
            <person name="Stolte C."/>
            <person name="Sykes S."/>
            <person name="Walk T."/>
            <person name="White J."/>
            <person name="Yandava C."/>
            <person name="Haas B."/>
            <person name="Nusbaum C."/>
            <person name="Birren B."/>
        </authorList>
    </citation>
    <scope>NUCLEOTIDE SEQUENCE</scope>
    <source>
        <strain evidence="2">ATCC 64411</strain>
    </source>
</reference>
<evidence type="ECO:0000256" key="1">
    <source>
        <dbReference type="SAM" id="MobiDB-lite"/>
    </source>
</evidence>
<evidence type="ECO:0000313" key="3">
    <source>
        <dbReference type="EnsemblFungi" id="MAPG_07784T0"/>
    </source>
</evidence>
<name>A0A0C4E5L2_MAGP6</name>
<dbReference type="VEuPathDB" id="FungiDB:MAPG_07784"/>
<reference evidence="3" key="5">
    <citation type="submission" date="2015-06" db="UniProtKB">
        <authorList>
            <consortium name="EnsemblFungi"/>
        </authorList>
    </citation>
    <scope>IDENTIFICATION</scope>
    <source>
        <strain evidence="3">ATCC 64411</strain>
    </source>
</reference>
<gene>
    <name evidence="2" type="ORF">MAPG_07784</name>
</gene>
<dbReference type="AlphaFoldDB" id="A0A0C4E5L2"/>
<sequence>MPDTHDPEKPKKGLSRLKLDIPLLGKRKKKLSPIEKKAAEYLSTRRGKAREAVHCNPDSAVRVVIDKDEAVLQVELFDANAGDKEGDKELDAPPASPNLTKLYEDCFEARKSYQLALDAFIAHENKRGRAAASPTSSSQTPARAPEPDMPTRMSPKQLEESIKQIGGDIDTALDKLQDVKGKRDTRQQEQFQVVRGLRRCFHKFADHARDVKSYVSLVPKSAGFGLGGLQRAPGDQGGAGAQGVCAP</sequence>
<dbReference type="Proteomes" id="UP000011715">
    <property type="component" value="Unassembled WGS sequence"/>
</dbReference>
<evidence type="ECO:0000313" key="4">
    <source>
        <dbReference type="Proteomes" id="UP000011715"/>
    </source>
</evidence>
<organism evidence="3 4">
    <name type="scientific">Magnaporthiopsis poae (strain ATCC 64411 / 73-15)</name>
    <name type="common">Kentucky bluegrass fungus</name>
    <name type="synonym">Magnaporthe poae</name>
    <dbReference type="NCBI Taxonomy" id="644358"/>
    <lineage>
        <taxon>Eukaryota</taxon>
        <taxon>Fungi</taxon>
        <taxon>Dikarya</taxon>
        <taxon>Ascomycota</taxon>
        <taxon>Pezizomycotina</taxon>
        <taxon>Sordariomycetes</taxon>
        <taxon>Sordariomycetidae</taxon>
        <taxon>Magnaporthales</taxon>
        <taxon>Magnaporthaceae</taxon>
        <taxon>Magnaporthiopsis</taxon>
    </lineage>
</organism>
<proteinExistence type="predicted"/>
<reference evidence="4" key="2">
    <citation type="submission" date="2010-05" db="EMBL/GenBank/DDBJ databases">
        <title>The genome sequence of Magnaporthe poae strain ATCC 64411.</title>
        <authorList>
            <person name="Ma L.-J."/>
            <person name="Dead R."/>
            <person name="Young S."/>
            <person name="Zeng Q."/>
            <person name="Koehrsen M."/>
            <person name="Alvarado L."/>
            <person name="Berlin A."/>
            <person name="Chapman S.B."/>
            <person name="Chen Z."/>
            <person name="Freedman E."/>
            <person name="Gellesch M."/>
            <person name="Goldberg J."/>
            <person name="Griggs A."/>
            <person name="Gujja S."/>
            <person name="Heilman E.R."/>
            <person name="Heiman D."/>
            <person name="Hepburn T."/>
            <person name="Howarth C."/>
            <person name="Jen D."/>
            <person name="Larson L."/>
            <person name="Mehta T."/>
            <person name="Neiman D."/>
            <person name="Pearson M."/>
            <person name="Roberts A."/>
            <person name="Saif S."/>
            <person name="Shea T."/>
            <person name="Shenoy N."/>
            <person name="Sisk P."/>
            <person name="Stolte C."/>
            <person name="Sykes S."/>
            <person name="Walk T."/>
            <person name="White J."/>
            <person name="Yandava C."/>
            <person name="Haas B."/>
            <person name="Nusbaum C."/>
            <person name="Birren B."/>
        </authorList>
    </citation>
    <scope>NUCLEOTIDE SEQUENCE [LARGE SCALE GENOMIC DNA]</scope>
    <source>
        <strain evidence="4">ATCC 64411 / 73-15</strain>
    </source>
</reference>
<keyword evidence="4" id="KW-1185">Reference proteome</keyword>
<dbReference type="EMBL" id="GL876972">
    <property type="protein sequence ID" value="KLU88801.1"/>
    <property type="molecule type" value="Genomic_DNA"/>
</dbReference>
<protein>
    <submittedName>
        <fullName evidence="2 3">Uncharacterized protein</fullName>
    </submittedName>
</protein>
<reference evidence="2" key="3">
    <citation type="submission" date="2011-03" db="EMBL/GenBank/DDBJ databases">
        <title>Annotation of Magnaporthe poae ATCC 64411.</title>
        <authorList>
            <person name="Ma L.-J."/>
            <person name="Dead R."/>
            <person name="Young S.K."/>
            <person name="Zeng Q."/>
            <person name="Gargeya S."/>
            <person name="Fitzgerald M."/>
            <person name="Haas B."/>
            <person name="Abouelleil A."/>
            <person name="Alvarado L."/>
            <person name="Arachchi H.M."/>
            <person name="Berlin A."/>
            <person name="Brown A."/>
            <person name="Chapman S.B."/>
            <person name="Chen Z."/>
            <person name="Dunbar C."/>
            <person name="Freedman E."/>
            <person name="Gearin G."/>
            <person name="Gellesch M."/>
            <person name="Goldberg J."/>
            <person name="Griggs A."/>
            <person name="Gujja S."/>
            <person name="Heiman D."/>
            <person name="Howarth C."/>
            <person name="Larson L."/>
            <person name="Lui A."/>
            <person name="MacDonald P.J.P."/>
            <person name="Mehta T."/>
            <person name="Montmayeur A."/>
            <person name="Murphy C."/>
            <person name="Neiman D."/>
            <person name="Pearson M."/>
            <person name="Priest M."/>
            <person name="Roberts A."/>
            <person name="Saif S."/>
            <person name="Shea T."/>
            <person name="Shenoy N."/>
            <person name="Sisk P."/>
            <person name="Stolte C."/>
            <person name="Sykes S."/>
            <person name="Yandava C."/>
            <person name="Wortman J."/>
            <person name="Nusbaum C."/>
            <person name="Birren B."/>
        </authorList>
    </citation>
    <scope>NUCLEOTIDE SEQUENCE</scope>
    <source>
        <strain evidence="2">ATCC 64411</strain>
    </source>
</reference>
<dbReference type="EnsemblFungi" id="MAPG_07784T0">
    <property type="protein sequence ID" value="MAPG_07784T0"/>
    <property type="gene ID" value="MAPG_07784"/>
</dbReference>
<dbReference type="OrthoDB" id="10576252at2759"/>
<reference evidence="3" key="4">
    <citation type="journal article" date="2015" name="G3 (Bethesda)">
        <title>Genome sequences of three phytopathogenic species of the Magnaporthaceae family of fungi.</title>
        <authorList>
            <person name="Okagaki L.H."/>
            <person name="Nunes C.C."/>
            <person name="Sailsbery J."/>
            <person name="Clay B."/>
            <person name="Brown D."/>
            <person name="John T."/>
            <person name="Oh Y."/>
            <person name="Young N."/>
            <person name="Fitzgerald M."/>
            <person name="Haas B.J."/>
            <person name="Zeng Q."/>
            <person name="Young S."/>
            <person name="Adiconis X."/>
            <person name="Fan L."/>
            <person name="Levin J.Z."/>
            <person name="Mitchell T.K."/>
            <person name="Okubara P.A."/>
            <person name="Farman M.L."/>
            <person name="Kohn L.M."/>
            <person name="Birren B."/>
            <person name="Ma L.-J."/>
            <person name="Dean R.A."/>
        </authorList>
    </citation>
    <scope>NUCLEOTIDE SEQUENCE</scope>
    <source>
        <strain evidence="3">ATCC 64411 / 73-15</strain>
    </source>
</reference>
<dbReference type="EMBL" id="ADBL01001890">
    <property type="status" value="NOT_ANNOTATED_CDS"/>
    <property type="molecule type" value="Genomic_DNA"/>
</dbReference>
<feature type="compositionally biased region" description="Low complexity" evidence="1">
    <location>
        <begin position="130"/>
        <end position="143"/>
    </location>
</feature>